<evidence type="ECO:0000256" key="2">
    <source>
        <dbReference type="ARBA" id="ARBA00005179"/>
    </source>
</evidence>
<organism evidence="9 10">
    <name type="scientific">Phlebiopsis gigantea (strain 11061_1 CR5-6)</name>
    <name type="common">White-rot fungus</name>
    <name type="synonym">Peniophora gigantea</name>
    <dbReference type="NCBI Taxonomy" id="745531"/>
    <lineage>
        <taxon>Eukaryota</taxon>
        <taxon>Fungi</taxon>
        <taxon>Dikarya</taxon>
        <taxon>Basidiomycota</taxon>
        <taxon>Agaricomycotina</taxon>
        <taxon>Agaricomycetes</taxon>
        <taxon>Polyporales</taxon>
        <taxon>Phanerochaetaceae</taxon>
        <taxon>Phlebiopsis</taxon>
    </lineage>
</organism>
<proteinExistence type="inferred from homology"/>
<evidence type="ECO:0000256" key="6">
    <source>
        <dbReference type="ARBA" id="ARBA00023002"/>
    </source>
</evidence>
<dbReference type="STRING" id="745531.A0A0C3SAG3"/>
<comment type="pathway">
    <text evidence="2">Secondary metabolite biosynthesis.</text>
</comment>
<dbReference type="InterPro" id="IPR036396">
    <property type="entry name" value="Cyt_P450_sf"/>
</dbReference>
<comment type="cofactor">
    <cofactor evidence="1">
        <name>heme</name>
        <dbReference type="ChEBI" id="CHEBI:30413"/>
    </cofactor>
</comment>
<evidence type="ECO:0000313" key="10">
    <source>
        <dbReference type="Proteomes" id="UP000053257"/>
    </source>
</evidence>
<dbReference type="Pfam" id="PF00067">
    <property type="entry name" value="p450"/>
    <property type="match status" value="2"/>
</dbReference>
<dbReference type="GO" id="GO:0016705">
    <property type="term" value="F:oxidoreductase activity, acting on paired donors, with incorporation or reduction of molecular oxygen"/>
    <property type="evidence" value="ECO:0007669"/>
    <property type="project" value="InterPro"/>
</dbReference>
<dbReference type="InterPro" id="IPR002401">
    <property type="entry name" value="Cyt_P450_E_grp-I"/>
</dbReference>
<dbReference type="InterPro" id="IPR050121">
    <property type="entry name" value="Cytochrome_P450_monoxygenase"/>
</dbReference>
<evidence type="ECO:0000256" key="4">
    <source>
        <dbReference type="ARBA" id="ARBA00022617"/>
    </source>
</evidence>
<dbReference type="Proteomes" id="UP000053257">
    <property type="component" value="Unassembled WGS sequence"/>
</dbReference>
<evidence type="ECO:0000256" key="8">
    <source>
        <dbReference type="ARBA" id="ARBA00023033"/>
    </source>
</evidence>
<dbReference type="PANTHER" id="PTHR24305">
    <property type="entry name" value="CYTOCHROME P450"/>
    <property type="match status" value="1"/>
</dbReference>
<gene>
    <name evidence="9" type="ORF">PHLGIDRAFT_34578</name>
</gene>
<dbReference type="GO" id="GO:0020037">
    <property type="term" value="F:heme binding"/>
    <property type="evidence" value="ECO:0007669"/>
    <property type="project" value="InterPro"/>
</dbReference>
<dbReference type="EMBL" id="KN840469">
    <property type="protein sequence ID" value="KIP09182.1"/>
    <property type="molecule type" value="Genomic_DNA"/>
</dbReference>
<protein>
    <recommendedName>
        <fullName evidence="11">Cytochrome P450</fullName>
    </recommendedName>
</protein>
<dbReference type="GO" id="GO:0004497">
    <property type="term" value="F:monooxygenase activity"/>
    <property type="evidence" value="ECO:0007669"/>
    <property type="project" value="UniProtKB-KW"/>
</dbReference>
<dbReference type="InterPro" id="IPR001128">
    <property type="entry name" value="Cyt_P450"/>
</dbReference>
<dbReference type="HOGENOM" id="CLU_001570_5_11_1"/>
<keyword evidence="10" id="KW-1185">Reference proteome</keyword>
<dbReference type="AlphaFoldDB" id="A0A0C3SAG3"/>
<dbReference type="PRINTS" id="PR00463">
    <property type="entry name" value="EP450I"/>
</dbReference>
<evidence type="ECO:0000313" key="9">
    <source>
        <dbReference type="EMBL" id="KIP09182.1"/>
    </source>
</evidence>
<dbReference type="SUPFAM" id="SSF48264">
    <property type="entry name" value="Cytochrome P450"/>
    <property type="match status" value="1"/>
</dbReference>
<dbReference type="OrthoDB" id="1470350at2759"/>
<evidence type="ECO:0000256" key="7">
    <source>
        <dbReference type="ARBA" id="ARBA00023004"/>
    </source>
</evidence>
<keyword evidence="5" id="KW-0479">Metal-binding</keyword>
<dbReference type="GO" id="GO:0005506">
    <property type="term" value="F:iron ion binding"/>
    <property type="evidence" value="ECO:0007669"/>
    <property type="project" value="InterPro"/>
</dbReference>
<evidence type="ECO:0008006" key="11">
    <source>
        <dbReference type="Google" id="ProtNLM"/>
    </source>
</evidence>
<comment type="similarity">
    <text evidence="3">Belongs to the cytochrome P450 family.</text>
</comment>
<keyword evidence="8" id="KW-0503">Monooxygenase</keyword>
<accession>A0A0C3SAG3</accession>
<dbReference type="Gene3D" id="1.10.630.10">
    <property type="entry name" value="Cytochrome P450"/>
    <property type="match status" value="1"/>
</dbReference>
<evidence type="ECO:0000256" key="3">
    <source>
        <dbReference type="ARBA" id="ARBA00010617"/>
    </source>
</evidence>
<dbReference type="PANTHER" id="PTHR24305:SF166">
    <property type="entry name" value="CYTOCHROME P450 12A4, MITOCHONDRIAL-RELATED"/>
    <property type="match status" value="1"/>
</dbReference>
<keyword evidence="4" id="KW-0349">Heme</keyword>
<keyword evidence="6" id="KW-0560">Oxidoreductase</keyword>
<sequence length="475" mass="53570">MAIPLAVIVGLACIAWLSLRIFRFCAFRSPLDDVPGPAWHSFLTGNMRPLFDRQTALSYQQDLFEKYGPVMKIHGLFGSKVLCISDSKALQHIFREYSTFIHAPFVLTSMRVFFGPGLLSTEGHPHRMQRKLLNPLFTVNVMRELTPMMFSLASELGDAMLSEVLKSGSRVDVEDWMVHASLEGIGRLGLGHSFVPFHEASSTDNTAAEVVKRLADIFEARKAALENEALDDMNIMSILLKEDGEVMRNGGDRLSEEELIAQIRTLLFAAVDTTSNSLSRILHILAECPDVQDRLRKEIRAAKDCHGSELSYDQLNELKLLDAVCRETLRLHTSVTFSLRYAAEDAIIPLSKPIRGLNHKALDQFVVPKGTEIILNWQGCNRDKAIWGEDAMEWKPERWFRLPQTVLEARLPGIMTNFGYRFAMLEIKAVLLAILDRFKFSLTGEEIFWNYGAINFPTMDTNSSLPSLVLHVEVA</sequence>
<evidence type="ECO:0000256" key="1">
    <source>
        <dbReference type="ARBA" id="ARBA00001971"/>
    </source>
</evidence>
<name>A0A0C3SAG3_PHLG1</name>
<evidence type="ECO:0000256" key="5">
    <source>
        <dbReference type="ARBA" id="ARBA00022723"/>
    </source>
</evidence>
<reference evidence="9 10" key="1">
    <citation type="journal article" date="2014" name="PLoS Genet.">
        <title>Analysis of the Phlebiopsis gigantea genome, transcriptome and secretome provides insight into its pioneer colonization strategies of wood.</title>
        <authorList>
            <person name="Hori C."/>
            <person name="Ishida T."/>
            <person name="Igarashi K."/>
            <person name="Samejima M."/>
            <person name="Suzuki H."/>
            <person name="Master E."/>
            <person name="Ferreira P."/>
            <person name="Ruiz-Duenas F.J."/>
            <person name="Held B."/>
            <person name="Canessa P."/>
            <person name="Larrondo L.F."/>
            <person name="Schmoll M."/>
            <person name="Druzhinina I.S."/>
            <person name="Kubicek C.P."/>
            <person name="Gaskell J.A."/>
            <person name="Kersten P."/>
            <person name="St John F."/>
            <person name="Glasner J."/>
            <person name="Sabat G."/>
            <person name="Splinter BonDurant S."/>
            <person name="Syed K."/>
            <person name="Yadav J."/>
            <person name="Mgbeahuruike A.C."/>
            <person name="Kovalchuk A."/>
            <person name="Asiegbu F.O."/>
            <person name="Lackner G."/>
            <person name="Hoffmeister D."/>
            <person name="Rencoret J."/>
            <person name="Gutierrez A."/>
            <person name="Sun H."/>
            <person name="Lindquist E."/>
            <person name="Barry K."/>
            <person name="Riley R."/>
            <person name="Grigoriev I.V."/>
            <person name="Henrissat B."/>
            <person name="Kues U."/>
            <person name="Berka R.M."/>
            <person name="Martinez A.T."/>
            <person name="Covert S.F."/>
            <person name="Blanchette R.A."/>
            <person name="Cullen D."/>
        </authorList>
    </citation>
    <scope>NUCLEOTIDE SEQUENCE [LARGE SCALE GENOMIC DNA]</scope>
    <source>
        <strain evidence="9 10">11061_1 CR5-6</strain>
    </source>
</reference>
<keyword evidence="7" id="KW-0408">Iron</keyword>